<feature type="region of interest" description="Disordered" evidence="1">
    <location>
        <begin position="15"/>
        <end position="41"/>
    </location>
</feature>
<evidence type="ECO:0008006" key="4">
    <source>
        <dbReference type="Google" id="ProtNLM"/>
    </source>
</evidence>
<dbReference type="EMBL" id="LR796481">
    <property type="protein sequence ID" value="CAB4148072.1"/>
    <property type="molecule type" value="Genomic_DNA"/>
</dbReference>
<evidence type="ECO:0000313" key="3">
    <source>
        <dbReference type="EMBL" id="CAB4148072.1"/>
    </source>
</evidence>
<organism evidence="2">
    <name type="scientific">uncultured Caudovirales phage</name>
    <dbReference type="NCBI Taxonomy" id="2100421"/>
    <lineage>
        <taxon>Viruses</taxon>
        <taxon>Duplodnaviria</taxon>
        <taxon>Heunggongvirae</taxon>
        <taxon>Uroviricota</taxon>
        <taxon>Caudoviricetes</taxon>
        <taxon>Peduoviridae</taxon>
        <taxon>Maltschvirus</taxon>
        <taxon>Maltschvirus maltsch</taxon>
    </lineage>
</organism>
<accession>A0A6J5LTL6</accession>
<reference evidence="2" key="1">
    <citation type="submission" date="2020-04" db="EMBL/GenBank/DDBJ databases">
        <authorList>
            <person name="Chiriac C."/>
            <person name="Salcher M."/>
            <person name="Ghai R."/>
            <person name="Kavagutti S V."/>
        </authorList>
    </citation>
    <scope>NUCLEOTIDE SEQUENCE</scope>
</reference>
<gene>
    <name evidence="2" type="ORF">UFOVP325_98</name>
    <name evidence="3" type="ORF">UFOVP430_93</name>
</gene>
<name>A0A6J5LTL6_9CAUD</name>
<evidence type="ECO:0000313" key="2">
    <source>
        <dbReference type="EMBL" id="CAB4137798.1"/>
    </source>
</evidence>
<evidence type="ECO:0000256" key="1">
    <source>
        <dbReference type="SAM" id="MobiDB-lite"/>
    </source>
</evidence>
<proteinExistence type="predicted"/>
<feature type="compositionally biased region" description="Basic and acidic residues" evidence="1">
    <location>
        <begin position="26"/>
        <end position="35"/>
    </location>
</feature>
<sequence length="160" mass="18309">MAGLRSEKEILKAFEGLDRAPGSKQPRREPSEKAEKRKKQILGESNGWDETPIIKLVKGVETELFTISALAQALEKQIVTIRLWEKKGYIPGAPYRLRSKELNGKKVLGNRVYTRELILIAVEEFSRRGLLGSARVEWKKHQGLTNDIIRRWKDATNQTD</sequence>
<dbReference type="EMBL" id="LR796338">
    <property type="protein sequence ID" value="CAB4137798.1"/>
    <property type="molecule type" value="Genomic_DNA"/>
</dbReference>
<protein>
    <recommendedName>
        <fullName evidence="4">HTH merR-type domain-containing protein</fullName>
    </recommendedName>
</protein>